<reference evidence="2" key="1">
    <citation type="journal article" date="2014" name="Genome Biol. Evol.">
        <title>Pangenome evidence for extensive interdomain horizontal transfer affecting lineage core and shell genes in uncultured planktonic thaumarchaeota and euryarchaeota.</title>
        <authorList>
            <person name="Deschamps P."/>
            <person name="Zivanovic Y."/>
            <person name="Moreira D."/>
            <person name="Rodriguez-Valera F."/>
            <person name="Lopez-Garcia P."/>
        </authorList>
    </citation>
    <scope>NUCLEOTIDE SEQUENCE</scope>
</reference>
<evidence type="ECO:0000313" key="2">
    <source>
        <dbReference type="EMBL" id="AIE92730.1"/>
    </source>
</evidence>
<protein>
    <submittedName>
        <fullName evidence="2">Uncharacterized protein</fullName>
    </submittedName>
</protein>
<sequence>MLLGILFDKRREAAFKGPTPLRRTGRGMARIPAVILQHFIGLSDYERKLAIDKASRELGMTVEQIEDEIESFQSGGFNQDQPTAASPAEAPRRKSIFKRPSKQKEGGPEFIDESHRYRFRYDPSEAGKARQENATQAITCPHCKAALGIPDKRPIRVTCPACMMDSTFED</sequence>
<dbReference type="AlphaFoldDB" id="A0A075FMF3"/>
<evidence type="ECO:0000256" key="1">
    <source>
        <dbReference type="SAM" id="MobiDB-lite"/>
    </source>
</evidence>
<organism evidence="2">
    <name type="scientific">uncultured marine group II/III euryarchaeote AD1000_26_F08</name>
    <dbReference type="NCBI Taxonomy" id="1457745"/>
    <lineage>
        <taxon>Archaea</taxon>
        <taxon>Methanobacteriati</taxon>
        <taxon>Methanobacteriota</taxon>
        <taxon>environmental samples</taxon>
    </lineage>
</organism>
<proteinExistence type="predicted"/>
<feature type="region of interest" description="Disordered" evidence="1">
    <location>
        <begin position="72"/>
        <end position="113"/>
    </location>
</feature>
<feature type="compositionally biased region" description="Polar residues" evidence="1">
    <location>
        <begin position="72"/>
        <end position="84"/>
    </location>
</feature>
<feature type="compositionally biased region" description="Basic and acidic residues" evidence="1">
    <location>
        <begin position="102"/>
        <end position="113"/>
    </location>
</feature>
<dbReference type="EMBL" id="KF900374">
    <property type="protein sequence ID" value="AIE92730.1"/>
    <property type="molecule type" value="Genomic_DNA"/>
</dbReference>
<accession>A0A075FMF3</accession>
<name>A0A075FMF3_9EURY</name>